<dbReference type="PROSITE" id="PS51257">
    <property type="entry name" value="PROKAR_LIPOPROTEIN"/>
    <property type="match status" value="1"/>
</dbReference>
<dbReference type="InParanoid" id="A0A200RDS8"/>
<dbReference type="Proteomes" id="UP000195402">
    <property type="component" value="Unassembled WGS sequence"/>
</dbReference>
<organism evidence="2 3">
    <name type="scientific">Macleaya cordata</name>
    <name type="common">Five-seeded plume-poppy</name>
    <name type="synonym">Bocconia cordata</name>
    <dbReference type="NCBI Taxonomy" id="56857"/>
    <lineage>
        <taxon>Eukaryota</taxon>
        <taxon>Viridiplantae</taxon>
        <taxon>Streptophyta</taxon>
        <taxon>Embryophyta</taxon>
        <taxon>Tracheophyta</taxon>
        <taxon>Spermatophyta</taxon>
        <taxon>Magnoliopsida</taxon>
        <taxon>Ranunculales</taxon>
        <taxon>Papaveraceae</taxon>
        <taxon>Papaveroideae</taxon>
        <taxon>Macleaya</taxon>
    </lineage>
</organism>
<keyword evidence="3" id="KW-1185">Reference proteome</keyword>
<dbReference type="InterPro" id="IPR036397">
    <property type="entry name" value="RNaseH_sf"/>
</dbReference>
<dbReference type="OrthoDB" id="1938131at2759"/>
<dbReference type="STRING" id="56857.A0A200RDS8"/>
<dbReference type="InterPro" id="IPR044730">
    <property type="entry name" value="RNase_H-like_dom_plant"/>
</dbReference>
<dbReference type="SUPFAM" id="SSF53098">
    <property type="entry name" value="Ribonuclease H-like"/>
    <property type="match status" value="1"/>
</dbReference>
<accession>A0A200RDS8</accession>
<dbReference type="InterPro" id="IPR053151">
    <property type="entry name" value="RNase_H-like"/>
</dbReference>
<proteinExistence type="predicted"/>
<gene>
    <name evidence="2" type="ORF">BVC80_8901g7</name>
</gene>
<dbReference type="PANTHER" id="PTHR47723:SF23">
    <property type="entry name" value="REVERSE TRANSCRIPTASE-LIKE PROTEIN"/>
    <property type="match status" value="1"/>
</dbReference>
<evidence type="ECO:0000313" key="2">
    <source>
        <dbReference type="EMBL" id="OVA20858.1"/>
    </source>
</evidence>
<dbReference type="CDD" id="cd06222">
    <property type="entry name" value="RNase_H_like"/>
    <property type="match status" value="1"/>
</dbReference>
<dbReference type="GO" id="GO:0004523">
    <property type="term" value="F:RNA-DNA hybrid ribonuclease activity"/>
    <property type="evidence" value="ECO:0007669"/>
    <property type="project" value="InterPro"/>
</dbReference>
<evidence type="ECO:0000259" key="1">
    <source>
        <dbReference type="Pfam" id="PF13456"/>
    </source>
</evidence>
<dbReference type="AlphaFoldDB" id="A0A200RDS8"/>
<dbReference type="GO" id="GO:0003676">
    <property type="term" value="F:nucleic acid binding"/>
    <property type="evidence" value="ECO:0007669"/>
    <property type="project" value="InterPro"/>
</dbReference>
<dbReference type="Pfam" id="PF13456">
    <property type="entry name" value="RVT_3"/>
    <property type="match status" value="1"/>
</dbReference>
<reference evidence="2 3" key="1">
    <citation type="journal article" date="2017" name="Mol. Plant">
        <title>The Genome of Medicinal Plant Macleaya cordata Provides New Insights into Benzylisoquinoline Alkaloids Metabolism.</title>
        <authorList>
            <person name="Liu X."/>
            <person name="Liu Y."/>
            <person name="Huang P."/>
            <person name="Ma Y."/>
            <person name="Qing Z."/>
            <person name="Tang Q."/>
            <person name="Cao H."/>
            <person name="Cheng P."/>
            <person name="Zheng Y."/>
            <person name="Yuan Z."/>
            <person name="Zhou Y."/>
            <person name="Liu J."/>
            <person name="Tang Z."/>
            <person name="Zhuo Y."/>
            <person name="Zhang Y."/>
            <person name="Yu L."/>
            <person name="Huang J."/>
            <person name="Yang P."/>
            <person name="Peng Q."/>
            <person name="Zhang J."/>
            <person name="Jiang W."/>
            <person name="Zhang Z."/>
            <person name="Lin K."/>
            <person name="Ro D.K."/>
            <person name="Chen X."/>
            <person name="Xiong X."/>
            <person name="Shang Y."/>
            <person name="Huang S."/>
            <person name="Zeng J."/>
        </authorList>
    </citation>
    <scope>NUCLEOTIDE SEQUENCE [LARGE SCALE GENOMIC DNA]</scope>
    <source>
        <strain evidence="3">cv. BLH2017</strain>
        <tissue evidence="2">Root</tissue>
    </source>
</reference>
<sequence>MAKVNTDGSSWGNPGISGCSGILRNSRGWDIGSFSAPLGTQTSFYAELIGAILTIAITWSNGWTNLWLQCDSSMVMQAFANSKIIPWHLRNLWLNCKTRLLEMNFRVSHIFREGNCAADKVANMGLAAASFKWWQNAPH</sequence>
<feature type="domain" description="RNase H type-1" evidence="1">
    <location>
        <begin position="5"/>
        <end position="124"/>
    </location>
</feature>
<dbReference type="InterPro" id="IPR012337">
    <property type="entry name" value="RNaseH-like_sf"/>
</dbReference>
<name>A0A200RDS8_MACCD</name>
<comment type="caution">
    <text evidence="2">The sequence shown here is derived from an EMBL/GenBank/DDBJ whole genome shotgun (WGS) entry which is preliminary data.</text>
</comment>
<evidence type="ECO:0000313" key="3">
    <source>
        <dbReference type="Proteomes" id="UP000195402"/>
    </source>
</evidence>
<dbReference type="PANTHER" id="PTHR47723">
    <property type="entry name" value="OS05G0353850 PROTEIN"/>
    <property type="match status" value="1"/>
</dbReference>
<dbReference type="Gene3D" id="3.30.420.10">
    <property type="entry name" value="Ribonuclease H-like superfamily/Ribonuclease H"/>
    <property type="match status" value="1"/>
</dbReference>
<protein>
    <submittedName>
        <fullName evidence="2">Ribonuclease H domain</fullName>
    </submittedName>
</protein>
<dbReference type="InterPro" id="IPR002156">
    <property type="entry name" value="RNaseH_domain"/>
</dbReference>
<dbReference type="EMBL" id="MVGT01000033">
    <property type="protein sequence ID" value="OVA20858.1"/>
    <property type="molecule type" value="Genomic_DNA"/>
</dbReference>
<dbReference type="OMA" id="TIAITWS"/>